<protein>
    <recommendedName>
        <fullName evidence="8">ABC transmembrane type-1 domain-containing protein</fullName>
    </recommendedName>
</protein>
<dbReference type="InterPro" id="IPR051393">
    <property type="entry name" value="ABC_transporter_permease"/>
</dbReference>
<comment type="subcellular location">
    <subcellularLocation>
        <location evidence="1 7">Cell membrane</location>
        <topology evidence="1 7">Multi-pass membrane protein</topology>
    </subcellularLocation>
</comment>
<dbReference type="InterPro" id="IPR035906">
    <property type="entry name" value="MetI-like_sf"/>
</dbReference>
<dbReference type="GO" id="GO:0005886">
    <property type="term" value="C:plasma membrane"/>
    <property type="evidence" value="ECO:0007669"/>
    <property type="project" value="UniProtKB-SubCell"/>
</dbReference>
<dbReference type="Gene3D" id="1.10.3720.10">
    <property type="entry name" value="MetI-like"/>
    <property type="match status" value="1"/>
</dbReference>
<evidence type="ECO:0000313" key="9">
    <source>
        <dbReference type="EMBL" id="KPV46688.1"/>
    </source>
</evidence>
<dbReference type="AlphaFoldDB" id="A0A0P9ES80"/>
<dbReference type="PANTHER" id="PTHR30193">
    <property type="entry name" value="ABC TRANSPORTER PERMEASE PROTEIN"/>
    <property type="match status" value="1"/>
</dbReference>
<evidence type="ECO:0000256" key="2">
    <source>
        <dbReference type="ARBA" id="ARBA00022448"/>
    </source>
</evidence>
<dbReference type="PANTHER" id="PTHR30193:SF37">
    <property type="entry name" value="INNER MEMBRANE ABC TRANSPORTER PERMEASE PROTEIN YCJO"/>
    <property type="match status" value="1"/>
</dbReference>
<evidence type="ECO:0000259" key="8">
    <source>
        <dbReference type="PROSITE" id="PS50928"/>
    </source>
</evidence>
<evidence type="ECO:0000256" key="1">
    <source>
        <dbReference type="ARBA" id="ARBA00004651"/>
    </source>
</evidence>
<keyword evidence="3" id="KW-1003">Cell membrane</keyword>
<evidence type="ECO:0000256" key="5">
    <source>
        <dbReference type="ARBA" id="ARBA00022989"/>
    </source>
</evidence>
<keyword evidence="5 7" id="KW-1133">Transmembrane helix</keyword>
<accession>A0A0P9ES80</accession>
<feature type="transmembrane region" description="Helical" evidence="7">
    <location>
        <begin position="148"/>
        <end position="171"/>
    </location>
</feature>
<feature type="domain" description="ABC transmembrane type-1" evidence="8">
    <location>
        <begin position="1"/>
        <end position="175"/>
    </location>
</feature>
<reference evidence="9 10" key="1">
    <citation type="submission" date="2015-09" db="EMBL/GenBank/DDBJ databases">
        <title>Draft genome sequence of Kouleothrix aurantiaca JCM 19913.</title>
        <authorList>
            <person name="Hemp J."/>
        </authorList>
    </citation>
    <scope>NUCLEOTIDE SEQUENCE [LARGE SCALE GENOMIC DNA]</scope>
    <source>
        <strain evidence="9 10">COM-B</strain>
    </source>
</reference>
<dbReference type="PROSITE" id="PS50928">
    <property type="entry name" value="ABC_TM1"/>
    <property type="match status" value="1"/>
</dbReference>
<evidence type="ECO:0000256" key="4">
    <source>
        <dbReference type="ARBA" id="ARBA00022692"/>
    </source>
</evidence>
<feature type="transmembrane region" description="Helical" evidence="7">
    <location>
        <begin position="106"/>
        <end position="128"/>
    </location>
</feature>
<keyword evidence="10" id="KW-1185">Reference proteome</keyword>
<keyword evidence="4 7" id="KW-0812">Transmembrane</keyword>
<dbReference type="SUPFAM" id="SSF161098">
    <property type="entry name" value="MetI-like"/>
    <property type="match status" value="1"/>
</dbReference>
<feature type="transmembrane region" description="Helical" evidence="7">
    <location>
        <begin position="49"/>
        <end position="73"/>
    </location>
</feature>
<dbReference type="GO" id="GO:0055085">
    <property type="term" value="P:transmembrane transport"/>
    <property type="evidence" value="ECO:0007669"/>
    <property type="project" value="InterPro"/>
</dbReference>
<dbReference type="InterPro" id="IPR000515">
    <property type="entry name" value="MetI-like"/>
</dbReference>
<evidence type="ECO:0000256" key="3">
    <source>
        <dbReference type="ARBA" id="ARBA00022475"/>
    </source>
</evidence>
<evidence type="ECO:0000313" key="10">
    <source>
        <dbReference type="Proteomes" id="UP000050509"/>
    </source>
</evidence>
<evidence type="ECO:0000256" key="7">
    <source>
        <dbReference type="RuleBase" id="RU363032"/>
    </source>
</evidence>
<gene>
    <name evidence="9" type="ORF">SE17_43065</name>
</gene>
<keyword evidence="2 7" id="KW-0813">Transport</keyword>
<proteinExistence type="inferred from homology"/>
<feature type="non-terminal residue" evidence="9">
    <location>
        <position position="1"/>
    </location>
</feature>
<feature type="transmembrane region" description="Helical" evidence="7">
    <location>
        <begin position="7"/>
        <end position="29"/>
    </location>
</feature>
<sequence length="185" mass="20710">IPVVTSWVVVSLIFTYLYNGQAGLINWVLRDGLHLIDKNINWLGEAFTANLAIATLGIWKGIGWTMVIFLAGLQSIPQEVYEAAAIDGANGWQRLRSITLPLIRQTTLFILVLLTIGGFQVFISVYVMTGGKPLHRTDVLLTYMYSNAFEFLDLGYGSALSYLFAIMVFALSMAQIRLLRRPVEY</sequence>
<organism evidence="9 10">
    <name type="scientific">Kouleothrix aurantiaca</name>
    <dbReference type="NCBI Taxonomy" id="186479"/>
    <lineage>
        <taxon>Bacteria</taxon>
        <taxon>Bacillati</taxon>
        <taxon>Chloroflexota</taxon>
        <taxon>Chloroflexia</taxon>
        <taxon>Chloroflexales</taxon>
        <taxon>Roseiflexineae</taxon>
        <taxon>Roseiflexaceae</taxon>
        <taxon>Kouleothrix</taxon>
    </lineage>
</organism>
<dbReference type="CDD" id="cd06261">
    <property type="entry name" value="TM_PBP2"/>
    <property type="match status" value="1"/>
</dbReference>
<comment type="similarity">
    <text evidence="7">Belongs to the binding-protein-dependent transport system permease family.</text>
</comment>
<keyword evidence="6 7" id="KW-0472">Membrane</keyword>
<evidence type="ECO:0000256" key="6">
    <source>
        <dbReference type="ARBA" id="ARBA00023136"/>
    </source>
</evidence>
<dbReference type="EMBL" id="LJCR01003522">
    <property type="protein sequence ID" value="KPV46688.1"/>
    <property type="molecule type" value="Genomic_DNA"/>
</dbReference>
<dbReference type="Proteomes" id="UP000050509">
    <property type="component" value="Unassembled WGS sequence"/>
</dbReference>
<comment type="caution">
    <text evidence="9">The sequence shown here is derived from an EMBL/GenBank/DDBJ whole genome shotgun (WGS) entry which is preliminary data.</text>
</comment>
<dbReference type="Pfam" id="PF00528">
    <property type="entry name" value="BPD_transp_1"/>
    <property type="match status" value="1"/>
</dbReference>
<name>A0A0P9ES80_9CHLR</name>